<dbReference type="RefSeq" id="WP_088075022.1">
    <property type="nucleotide sequence ID" value="NZ_JAHQCR010000088.1"/>
</dbReference>
<gene>
    <name evidence="2" type="ORF">KS407_21575</name>
</gene>
<sequence length="116" mass="13254">MLVPYKQEYEKIAMGLLSFMPTEKNIKKLQETVDHYLDNPNFHLYLWKGKAFIGVIGVEESEEGVLLRNLCVDPSHRNEGVATTMIQAVEKQLGVSLHGTKHTNEFLIHCREEGEV</sequence>
<name>A0ABS6JZJ9_9BACI</name>
<dbReference type="Gene3D" id="3.40.630.30">
    <property type="match status" value="1"/>
</dbReference>
<evidence type="ECO:0000259" key="1">
    <source>
        <dbReference type="PROSITE" id="PS51186"/>
    </source>
</evidence>
<dbReference type="InterPro" id="IPR000182">
    <property type="entry name" value="GNAT_dom"/>
</dbReference>
<dbReference type="InterPro" id="IPR016181">
    <property type="entry name" value="Acyl_CoA_acyltransferase"/>
</dbReference>
<dbReference type="PROSITE" id="PS51186">
    <property type="entry name" value="GNAT"/>
    <property type="match status" value="1"/>
</dbReference>
<organism evidence="2 3">
    <name type="scientific">Evansella alkalicola</name>
    <dbReference type="NCBI Taxonomy" id="745819"/>
    <lineage>
        <taxon>Bacteria</taxon>
        <taxon>Bacillati</taxon>
        <taxon>Bacillota</taxon>
        <taxon>Bacilli</taxon>
        <taxon>Bacillales</taxon>
        <taxon>Bacillaceae</taxon>
        <taxon>Evansella</taxon>
    </lineage>
</organism>
<feature type="domain" description="N-acetyltransferase" evidence="1">
    <location>
        <begin position="3"/>
        <end position="116"/>
    </location>
</feature>
<dbReference type="Pfam" id="PF00583">
    <property type="entry name" value="Acetyltransf_1"/>
    <property type="match status" value="1"/>
</dbReference>
<evidence type="ECO:0000313" key="2">
    <source>
        <dbReference type="EMBL" id="MBU9724018.1"/>
    </source>
</evidence>
<keyword evidence="3" id="KW-1185">Reference proteome</keyword>
<accession>A0ABS6JZJ9</accession>
<comment type="caution">
    <text evidence="2">The sequence shown here is derived from an EMBL/GenBank/DDBJ whole genome shotgun (WGS) entry which is preliminary data.</text>
</comment>
<proteinExistence type="predicted"/>
<dbReference type="EMBL" id="JAHQCR010000088">
    <property type="protein sequence ID" value="MBU9724018.1"/>
    <property type="molecule type" value="Genomic_DNA"/>
</dbReference>
<protein>
    <submittedName>
        <fullName evidence="2">GNAT family N-acetyltransferase</fullName>
    </submittedName>
</protein>
<dbReference type="SUPFAM" id="SSF55729">
    <property type="entry name" value="Acyl-CoA N-acyltransferases (Nat)"/>
    <property type="match status" value="1"/>
</dbReference>
<reference evidence="2 3" key="1">
    <citation type="submission" date="2021-06" db="EMBL/GenBank/DDBJ databases">
        <title>Bacillus sp. RD4P76, an endophyte from a halophyte.</title>
        <authorList>
            <person name="Sun J.-Q."/>
        </authorList>
    </citation>
    <scope>NUCLEOTIDE SEQUENCE [LARGE SCALE GENOMIC DNA]</scope>
    <source>
        <strain evidence="2 3">JCM 17098</strain>
    </source>
</reference>
<dbReference type="Proteomes" id="UP000790580">
    <property type="component" value="Unassembled WGS sequence"/>
</dbReference>
<evidence type="ECO:0000313" key="3">
    <source>
        <dbReference type="Proteomes" id="UP000790580"/>
    </source>
</evidence>
<dbReference type="CDD" id="cd04301">
    <property type="entry name" value="NAT_SF"/>
    <property type="match status" value="1"/>
</dbReference>